<dbReference type="Pfam" id="PF02836">
    <property type="entry name" value="Glyco_hydro_2_C"/>
    <property type="match status" value="1"/>
</dbReference>
<dbReference type="Gene3D" id="2.160.20.110">
    <property type="match status" value="1"/>
</dbReference>
<dbReference type="InterPro" id="IPR036156">
    <property type="entry name" value="Beta-gal/glucu_dom_sf"/>
</dbReference>
<dbReference type="InterPro" id="IPR051913">
    <property type="entry name" value="GH2_Domain-Containing"/>
</dbReference>
<dbReference type="Proteomes" id="UP001205603">
    <property type="component" value="Unassembled WGS sequence"/>
</dbReference>
<feature type="domain" description="Glycoside hydrolase family 2 immunoglobulin-like beta-sandwich" evidence="5">
    <location>
        <begin position="221"/>
        <end position="316"/>
    </location>
</feature>
<evidence type="ECO:0000259" key="7">
    <source>
        <dbReference type="Pfam" id="PF02837"/>
    </source>
</evidence>
<dbReference type="InterPro" id="IPR017853">
    <property type="entry name" value="GH"/>
</dbReference>
<dbReference type="InterPro" id="IPR006104">
    <property type="entry name" value="Glyco_hydro_2_N"/>
</dbReference>
<proteinExistence type="inferred from homology"/>
<sequence length="1169" mass="130374">MKKINLFLLMGALLFPAVSEAQDWQMKQGKIMTPWSENIDPENVLNEYPRPQKKRAEWMNLNGIWDLARREEGKSAIGTYRKEAYNKKILVPFPVESPISGIMDTDYSNQNKSYVYRRYFALPESMKGKHILLNFGAVDWYCAVFINGTKVGSHSGGYDPFSFDITNALKEDGDQEIVVQVYDPTDGGAMHGKQALSPAAIDYAPSSGIWQTVWLEPVEETYITDFRIIPDVDNSQVKIKVEAENAEGYIVEVTVIDDETPVATQIININEETNIPLGSSEVKLWSPDSPFLYDLRFELKKDDVVADKVDSYFGMRKIELGKLRGRPYMFLNDKPLFQYGPLDQGFWPDGNYTAPSYEAWKWDIEKMKEFGFNMIRKHIKTEPARWYYYCDSIGLVVWQDMPNSSNEFPDQTKLLGNNDWVKRNFLKETENIVKSLINVPSIIVWVPYNENWGQFGAIDPSHTINGVNLIRKLDNTRLINPASGWVNYELGDIVDRHSYPKPGIYDNAYNKRATVCGETEGYGLKIDGHMYTDQYFSWTEVNSTQELSERMNEVNDLAFGLTGKGLNAIVITQFTDVEKEINGLYTYDRKVRKLEDDQFESFKTGVIKLKTKALGDYVYPSAVQCDTLHWYYTISTSSPATGWNTDSDFDVSNWKYGLSGFGQGEMSGARIRTEWNGKNSIYLRRNFDFSKLSDEEFNGMKLSIFNDEDFEVYINGVLAASGTGYVTDYRAIDLTDEVKNAIRRTGNNLIAVKCTQDWGGQYIDLGFVTEIPLDYEKNEGETPEVIVKKISTPEEFDAIRNDLGGFYELTADIDLSKFTKFLPIGSETAPFTGFIDGKGYAVKNMKITNSGVNNQGLFGYTEGAVIRNLELENCKVIGAQNVGTLFGKGRATTVENVVVTKPSLSGTDHVGGIGGATVNGGLITSIKNCYVTDGNVWSSDLQLGGIIGSAKNTEIENVYYTGKLVGSTNESCNVGGIVGLIESDEVYINNVVSLASSLKGGMVSPISPKTTGEYKKKLITFGTNMYASNAIEVVGGTVDPELGDLAASYKKPLSDLQKRSFYEGIGWDFVNVWSYPEGTLYPVLKFKEGDVSGLETVQKVNVMNVSATGGNIIIETKKPASVWIYNAAGALISRVNTNGNIITQSVPAGSYIVKAVIEGQAEIVKIISE</sequence>
<keyword evidence="9" id="KW-1185">Reference proteome</keyword>
<dbReference type="Pfam" id="PF02837">
    <property type="entry name" value="Glyco_hydro_2_N"/>
    <property type="match status" value="1"/>
</dbReference>
<evidence type="ECO:0000256" key="3">
    <source>
        <dbReference type="ARBA" id="ARBA00023295"/>
    </source>
</evidence>
<dbReference type="PANTHER" id="PTHR42732">
    <property type="entry name" value="BETA-GALACTOSIDASE"/>
    <property type="match status" value="1"/>
</dbReference>
<protein>
    <submittedName>
        <fullName evidence="8">T9SS type A sorting domain-containing protein</fullName>
    </submittedName>
</protein>
<dbReference type="InterPro" id="IPR011050">
    <property type="entry name" value="Pectin_lyase_fold/virulence"/>
</dbReference>
<evidence type="ECO:0000313" key="9">
    <source>
        <dbReference type="Proteomes" id="UP001205603"/>
    </source>
</evidence>
<feature type="domain" description="Glycosyl hydrolases family 2 sugar binding" evidence="7">
    <location>
        <begin position="78"/>
        <end position="215"/>
    </location>
</feature>
<dbReference type="Gene3D" id="2.60.120.260">
    <property type="entry name" value="Galactose-binding domain-like"/>
    <property type="match status" value="2"/>
</dbReference>
<dbReference type="RefSeq" id="WP_255027262.1">
    <property type="nucleotide sequence ID" value="NZ_JANDHW010000006.1"/>
</dbReference>
<dbReference type="SUPFAM" id="SSF51445">
    <property type="entry name" value="(Trans)glycosidases"/>
    <property type="match status" value="1"/>
</dbReference>
<keyword evidence="4" id="KW-0732">Signal</keyword>
<feature type="signal peptide" evidence="4">
    <location>
        <begin position="1"/>
        <end position="21"/>
    </location>
</feature>
<comment type="similarity">
    <text evidence="1">Belongs to the glycosyl hydrolase 2 family.</text>
</comment>
<keyword evidence="3" id="KW-0326">Glycosidase</keyword>
<dbReference type="InterPro" id="IPR006102">
    <property type="entry name" value="Ig-like_GH2"/>
</dbReference>
<dbReference type="SUPFAM" id="SSF51126">
    <property type="entry name" value="Pectin lyase-like"/>
    <property type="match status" value="1"/>
</dbReference>
<evidence type="ECO:0000256" key="1">
    <source>
        <dbReference type="ARBA" id="ARBA00007401"/>
    </source>
</evidence>
<dbReference type="InterPro" id="IPR013783">
    <property type="entry name" value="Ig-like_fold"/>
</dbReference>
<dbReference type="InterPro" id="IPR008979">
    <property type="entry name" value="Galactose-bd-like_sf"/>
</dbReference>
<gene>
    <name evidence="8" type="ORF">NMU02_08040</name>
</gene>
<dbReference type="InterPro" id="IPR006103">
    <property type="entry name" value="Glyco_hydro_2_cat"/>
</dbReference>
<evidence type="ECO:0000259" key="6">
    <source>
        <dbReference type="Pfam" id="PF02836"/>
    </source>
</evidence>
<dbReference type="NCBIfam" id="TIGR04183">
    <property type="entry name" value="Por_Secre_tail"/>
    <property type="match status" value="1"/>
</dbReference>
<organism evidence="8 9">
    <name type="scientific">Coprobacter tertius</name>
    <dbReference type="NCBI Taxonomy" id="2944915"/>
    <lineage>
        <taxon>Bacteria</taxon>
        <taxon>Pseudomonadati</taxon>
        <taxon>Bacteroidota</taxon>
        <taxon>Bacteroidia</taxon>
        <taxon>Bacteroidales</taxon>
        <taxon>Barnesiellaceae</taxon>
        <taxon>Coprobacter</taxon>
    </lineage>
</organism>
<evidence type="ECO:0000256" key="2">
    <source>
        <dbReference type="ARBA" id="ARBA00022801"/>
    </source>
</evidence>
<dbReference type="Pfam" id="PF00703">
    <property type="entry name" value="Glyco_hydro_2"/>
    <property type="match status" value="1"/>
</dbReference>
<dbReference type="InterPro" id="IPR026444">
    <property type="entry name" value="Secre_tail"/>
</dbReference>
<keyword evidence="2" id="KW-0378">Hydrolase</keyword>
<dbReference type="SUPFAM" id="SSF49785">
    <property type="entry name" value="Galactose-binding domain-like"/>
    <property type="match status" value="1"/>
</dbReference>
<feature type="chain" id="PRO_5045798925" evidence="4">
    <location>
        <begin position="22"/>
        <end position="1169"/>
    </location>
</feature>
<dbReference type="Gene3D" id="3.20.20.80">
    <property type="entry name" value="Glycosidases"/>
    <property type="match status" value="1"/>
</dbReference>
<name>A0ABT1MK19_9BACT</name>
<dbReference type="Gene3D" id="2.60.40.10">
    <property type="entry name" value="Immunoglobulins"/>
    <property type="match status" value="1"/>
</dbReference>
<reference evidence="8 9" key="1">
    <citation type="submission" date="2022-07" db="EMBL/GenBank/DDBJ databases">
        <title>Fecal culturing of patients with breast cancer.</title>
        <authorList>
            <person name="Teng N.M.Y."/>
            <person name="Kiu R."/>
            <person name="Evans R."/>
            <person name="Baker D.J."/>
            <person name="Zenner C."/>
            <person name="Robinson S.D."/>
            <person name="Hall L.J."/>
        </authorList>
    </citation>
    <scope>NUCLEOTIDE SEQUENCE [LARGE SCALE GENOMIC DNA]</scope>
    <source>
        <strain evidence="8 9">LH1063</strain>
    </source>
</reference>
<evidence type="ECO:0000313" key="8">
    <source>
        <dbReference type="EMBL" id="MCP9612038.1"/>
    </source>
</evidence>
<dbReference type="PANTHER" id="PTHR42732:SF2">
    <property type="entry name" value="BETA-MANNOSIDASE"/>
    <property type="match status" value="1"/>
</dbReference>
<evidence type="ECO:0000256" key="4">
    <source>
        <dbReference type="SAM" id="SignalP"/>
    </source>
</evidence>
<evidence type="ECO:0000259" key="5">
    <source>
        <dbReference type="Pfam" id="PF00703"/>
    </source>
</evidence>
<feature type="domain" description="Glycoside hydrolase family 2 catalytic" evidence="6">
    <location>
        <begin position="358"/>
        <end position="494"/>
    </location>
</feature>
<comment type="caution">
    <text evidence="8">The sequence shown here is derived from an EMBL/GenBank/DDBJ whole genome shotgun (WGS) entry which is preliminary data.</text>
</comment>
<dbReference type="SUPFAM" id="SSF49303">
    <property type="entry name" value="beta-Galactosidase/glucuronidase domain"/>
    <property type="match status" value="1"/>
</dbReference>
<dbReference type="EMBL" id="JANDHW010000006">
    <property type="protein sequence ID" value="MCP9612038.1"/>
    <property type="molecule type" value="Genomic_DNA"/>
</dbReference>
<accession>A0ABT1MK19</accession>